<dbReference type="EMBL" id="AFHQ01000032">
    <property type="protein sequence ID" value="EGK60070.1"/>
    <property type="molecule type" value="Genomic_DNA"/>
</dbReference>
<dbReference type="AlphaFoldDB" id="F5RLV0"/>
<dbReference type="GO" id="GO:0016874">
    <property type="term" value="F:ligase activity"/>
    <property type="evidence" value="ECO:0007669"/>
    <property type="project" value="UniProtKB-KW"/>
</dbReference>
<dbReference type="PANTHER" id="PTHR43845:SF1">
    <property type="entry name" value="BLR5969 PROTEIN"/>
    <property type="match status" value="1"/>
</dbReference>
<evidence type="ECO:0000313" key="2">
    <source>
        <dbReference type="Proteomes" id="UP000004067"/>
    </source>
</evidence>
<evidence type="ECO:0000313" key="1">
    <source>
        <dbReference type="EMBL" id="EGK60070.1"/>
    </source>
</evidence>
<dbReference type="HOGENOM" id="CLU_035301_1_0_9"/>
<reference evidence="1 2" key="1">
    <citation type="submission" date="2011-04" db="EMBL/GenBank/DDBJ databases">
        <authorList>
            <person name="Muzny D."/>
            <person name="Qin X."/>
            <person name="Deng J."/>
            <person name="Jiang H."/>
            <person name="Liu Y."/>
            <person name="Qu J."/>
            <person name="Song X.-Z."/>
            <person name="Zhang L."/>
            <person name="Thornton R."/>
            <person name="Coyle M."/>
            <person name="Francisco L."/>
            <person name="Jackson L."/>
            <person name="Javaid M."/>
            <person name="Korchina V."/>
            <person name="Kovar C."/>
            <person name="Mata R."/>
            <person name="Mathew T."/>
            <person name="Ngo R."/>
            <person name="Nguyen L."/>
            <person name="Nguyen N."/>
            <person name="Okwuonu G."/>
            <person name="Ongeri F."/>
            <person name="Pham C."/>
            <person name="Simmons D."/>
            <person name="Wilczek-Boney K."/>
            <person name="Hale W."/>
            <person name="Jakkamsetti A."/>
            <person name="Pham P."/>
            <person name="Ruth R."/>
            <person name="San Lucas F."/>
            <person name="Warren J."/>
            <person name="Zhang J."/>
            <person name="Zhao Z."/>
            <person name="Zhou C."/>
            <person name="Zhu D."/>
            <person name="Lee S."/>
            <person name="Bess C."/>
            <person name="Blankenburg K."/>
            <person name="Forbes L."/>
            <person name="Fu Q."/>
            <person name="Gubbala S."/>
            <person name="Hirani K."/>
            <person name="Jayaseelan J.C."/>
            <person name="Lara F."/>
            <person name="Munidasa M."/>
            <person name="Palculict T."/>
            <person name="Patil S."/>
            <person name="Pu L.-L."/>
            <person name="Saada N."/>
            <person name="Tang L."/>
            <person name="Weissenberger G."/>
            <person name="Zhu Y."/>
            <person name="Hemphill L."/>
            <person name="Shang Y."/>
            <person name="Youmans B."/>
            <person name="Ayvaz T."/>
            <person name="Ross M."/>
            <person name="Santibanez J."/>
            <person name="Aqrawi P."/>
            <person name="Gross S."/>
            <person name="Joshi V."/>
            <person name="Fowler G."/>
            <person name="Nazareth L."/>
            <person name="Reid J."/>
            <person name="Worley K."/>
            <person name="Petrosino J."/>
            <person name="Highlander S."/>
            <person name="Gibbs R."/>
        </authorList>
    </citation>
    <scope>NUCLEOTIDE SEQUENCE [LARGE SCALE GENOMIC DNA]</scope>
    <source>
        <strain evidence="1 2">DSM 2778</strain>
    </source>
</reference>
<gene>
    <name evidence="1" type="primary">padJ</name>
    <name evidence="1" type="ORF">HMPREF9081_1255</name>
</gene>
<comment type="caution">
    <text evidence="1">The sequence shown here is derived from an EMBL/GenBank/DDBJ whole genome shotgun (WGS) entry which is preliminary data.</text>
</comment>
<dbReference type="Gene3D" id="3.40.50.12780">
    <property type="entry name" value="N-terminal domain of ligase-like"/>
    <property type="match status" value="1"/>
</dbReference>
<dbReference type="SUPFAM" id="SSF56801">
    <property type="entry name" value="Acetyl-CoA synthetase-like"/>
    <property type="match status" value="1"/>
</dbReference>
<keyword evidence="1" id="KW-0436">Ligase</keyword>
<sequence length="305" mass="33068">MTGTVLTEEARLSLLLRQIKWAEEKSAFCRAAFERAGIHAADISSFAEMAHLPYWESAAKEGADAPFFMLTLPLSGILRMSILRDDAECGRIHCYTQGDIARQVQTVVSMLSACGVNRASVVLLAGTFTDSRMLDLQYALDTIGAAVLPCRDSDTAAQIVRAAVPDIVIAWEHALPMLAETLRDLCVNRLITVGNHIAPQTSSRVVAERMSARFAHIFTLAEMGALIGCSCSADDGVHLEERLFFAEVVDGTGKVSREDGARGELVLSTITAEAAPVLRYPTGLSVRLVREQCGCGDARLRIIEE</sequence>
<dbReference type="eggNOG" id="COG1541">
    <property type="taxonomic scope" value="Bacteria"/>
</dbReference>
<dbReference type="Proteomes" id="UP000004067">
    <property type="component" value="Unassembled WGS sequence"/>
</dbReference>
<dbReference type="RefSeq" id="WP_006306190.1">
    <property type="nucleotide sequence ID" value="NZ_GL892076.1"/>
</dbReference>
<dbReference type="InterPro" id="IPR042099">
    <property type="entry name" value="ANL_N_sf"/>
</dbReference>
<accession>F5RLV0</accession>
<dbReference type="STRING" id="888060.HMPREF9081_1255"/>
<protein>
    <submittedName>
        <fullName evidence="1">Anaerobic phenylacetate CoA ligase</fullName>
    </submittedName>
</protein>
<dbReference type="OrthoDB" id="580775at2"/>
<proteinExistence type="predicted"/>
<dbReference type="PANTHER" id="PTHR43845">
    <property type="entry name" value="BLR5969 PROTEIN"/>
    <property type="match status" value="1"/>
</dbReference>
<name>F5RLV0_9FIRM</name>
<organism evidence="1 2">
    <name type="scientific">Centipeda periodontii DSM 2778</name>
    <dbReference type="NCBI Taxonomy" id="888060"/>
    <lineage>
        <taxon>Bacteria</taxon>
        <taxon>Bacillati</taxon>
        <taxon>Bacillota</taxon>
        <taxon>Negativicutes</taxon>
        <taxon>Selenomonadales</taxon>
        <taxon>Selenomonadaceae</taxon>
        <taxon>Centipeda</taxon>
    </lineage>
</organism>
<keyword evidence="2" id="KW-1185">Reference proteome</keyword>